<gene>
    <name evidence="3" type="ORF">ACG33_11805</name>
</gene>
<dbReference type="InterPro" id="IPR000873">
    <property type="entry name" value="AMP-dep_synth/lig_dom"/>
</dbReference>
<sequence>MNTHGEAKPRLHDRLLPVDESCKVESRADGSFLIRRNIPLEAYPHRCTELLLRWAREVPDRVFIAQRPREVIREHAWEEWTYGMTLAAVRSLGQALLDRRLSVERPVMILSENQIENQLLALACSHVGVPYIPVAPAYSLQAKDHDQLKWLAALCRPGLVYASSSVAYRRAVKAAFPQVEWVTGQCDGDDATPLDALLRTEPTAAVERAYEAISPNQPVKVLFTSGTTGRPKGVIFTHEMICCNRQQLIQTLPAIYAQPPVLVDWLPWHHTFGGTFCVGIALTGGGSFYIDPGQPVPGRIDGTLQALREIAPTFYGSTPGGMAALLPHLSSDEPLRKNFFSRLRVMNYGGALCPPHVRRGFDEVTHQAGGEVSYISIGGSTECGPCALVTMRDPGCEPIMGVPVPGMEVKLAPVDDKLELRFKGPSVTPGYWRQPELNERAFDEEGFFRLGDAASFVDLPGGDLRLRLEGRLAENFKLITGTWVNTETLRLKALAAFAALARDVVIVGEGQSEVGALVFPNLDVCRTLDPSLPDGADPDRIVASVAVRGTFEQRLGALNADQGSAGRIVRLMLEPEPPTIDSGELTAKQSVSPLAVLRRRAAAVEALFQEPVVPRVIRWKGSNGS</sequence>
<comment type="similarity">
    <text evidence="1">Belongs to the ATP-dependent AMP-binding enzyme family.</text>
</comment>
<dbReference type="InterPro" id="IPR042099">
    <property type="entry name" value="ANL_N_sf"/>
</dbReference>
<dbReference type="Gene3D" id="3.40.50.12780">
    <property type="entry name" value="N-terminal domain of ligase-like"/>
    <property type="match status" value="1"/>
</dbReference>
<dbReference type="STRING" id="465721.ACG33_11805"/>
<keyword evidence="3" id="KW-0436">Ligase</keyword>
<protein>
    <submittedName>
        <fullName evidence="3">Feruloyl-CoA synthase</fullName>
        <ecNumber evidence="3">6.2.1.34</ecNumber>
    </submittedName>
</protein>
<feature type="domain" description="AMP-dependent synthetase/ligase" evidence="2">
    <location>
        <begin position="53"/>
        <end position="432"/>
    </location>
</feature>
<dbReference type="GO" id="GO:0006631">
    <property type="term" value="P:fatty acid metabolic process"/>
    <property type="evidence" value="ECO:0007669"/>
    <property type="project" value="TreeGrafter"/>
</dbReference>
<reference evidence="3 4" key="1">
    <citation type="submission" date="2015-06" db="EMBL/GenBank/DDBJ databases">
        <title>A Comprehensive Approach to Explore the Metabolic and Phylogenetic Diversity of Bacterial Steroid Degradation in the Environment: Testosterone as an Example.</title>
        <authorList>
            <person name="Yang F.-C."/>
            <person name="Chen Y.-L."/>
            <person name="Yu C.-P."/>
            <person name="Tang S.-L."/>
            <person name="Wang P.-H."/>
            <person name="Ismail W."/>
            <person name="Wang C.-H."/>
            <person name="Yang C.-Y."/>
            <person name="Chiang Y.-R."/>
        </authorList>
    </citation>
    <scope>NUCLEOTIDE SEQUENCE [LARGE SCALE GENOMIC DNA]</scope>
    <source>
        <strain evidence="3 4">DSM 18526</strain>
    </source>
</reference>
<dbReference type="KEGG" id="sdf:ACG33_11805"/>
<evidence type="ECO:0000256" key="1">
    <source>
        <dbReference type="ARBA" id="ARBA00006432"/>
    </source>
</evidence>
<dbReference type="PROSITE" id="PS00455">
    <property type="entry name" value="AMP_BINDING"/>
    <property type="match status" value="1"/>
</dbReference>
<dbReference type="EMBL" id="CP011971">
    <property type="protein sequence ID" value="AMN47769.1"/>
    <property type="molecule type" value="Genomic_DNA"/>
</dbReference>
<evidence type="ECO:0000313" key="4">
    <source>
        <dbReference type="Proteomes" id="UP000070250"/>
    </source>
</evidence>
<proteinExistence type="inferred from homology"/>
<dbReference type="PANTHER" id="PTHR43201:SF8">
    <property type="entry name" value="ACYL-COA SYNTHETASE FAMILY MEMBER 3"/>
    <property type="match status" value="1"/>
</dbReference>
<dbReference type="Pfam" id="PF00501">
    <property type="entry name" value="AMP-binding"/>
    <property type="match status" value="1"/>
</dbReference>
<dbReference type="GO" id="GO:0050563">
    <property type="term" value="F:trans-feruloyl-CoA synthase activity"/>
    <property type="evidence" value="ECO:0007669"/>
    <property type="project" value="UniProtKB-EC"/>
</dbReference>
<dbReference type="OrthoDB" id="9803968at2"/>
<dbReference type="Proteomes" id="UP000070250">
    <property type="component" value="Chromosome"/>
</dbReference>
<accession>A0A127FDR4</accession>
<dbReference type="SUPFAM" id="SSF56801">
    <property type="entry name" value="Acetyl-CoA synthetase-like"/>
    <property type="match status" value="1"/>
</dbReference>
<name>A0A127FDR4_STEDE</name>
<dbReference type="EC" id="6.2.1.34" evidence="3"/>
<dbReference type="InterPro" id="IPR020845">
    <property type="entry name" value="AMP-binding_CS"/>
</dbReference>
<dbReference type="GO" id="GO:0031956">
    <property type="term" value="F:medium-chain fatty acid-CoA ligase activity"/>
    <property type="evidence" value="ECO:0007669"/>
    <property type="project" value="TreeGrafter"/>
</dbReference>
<evidence type="ECO:0000259" key="2">
    <source>
        <dbReference type="Pfam" id="PF00501"/>
    </source>
</evidence>
<dbReference type="RefSeq" id="WP_066921437.1">
    <property type="nucleotide sequence ID" value="NZ_CP011971.1"/>
</dbReference>
<dbReference type="PANTHER" id="PTHR43201">
    <property type="entry name" value="ACYL-COA SYNTHETASE"/>
    <property type="match status" value="1"/>
</dbReference>
<evidence type="ECO:0000313" key="3">
    <source>
        <dbReference type="EMBL" id="AMN47769.1"/>
    </source>
</evidence>
<dbReference type="PATRIC" id="fig|465721.4.peg.2522"/>
<keyword evidence="4" id="KW-1185">Reference proteome</keyword>
<dbReference type="AlphaFoldDB" id="A0A127FDR4"/>
<organism evidence="3 4">
    <name type="scientific">Steroidobacter denitrificans</name>
    <dbReference type="NCBI Taxonomy" id="465721"/>
    <lineage>
        <taxon>Bacteria</taxon>
        <taxon>Pseudomonadati</taxon>
        <taxon>Pseudomonadota</taxon>
        <taxon>Gammaproteobacteria</taxon>
        <taxon>Steroidobacterales</taxon>
        <taxon>Steroidobacteraceae</taxon>
        <taxon>Steroidobacter</taxon>
    </lineage>
</organism>